<dbReference type="RefSeq" id="WP_108114086.1">
    <property type="nucleotide sequence ID" value="NZ_QBKT01000002.1"/>
</dbReference>
<proteinExistence type="predicted"/>
<name>A0A2T6C4B2_9FLAO</name>
<evidence type="ECO:0000256" key="1">
    <source>
        <dbReference type="SAM" id="MobiDB-lite"/>
    </source>
</evidence>
<evidence type="ECO:0000313" key="2">
    <source>
        <dbReference type="EMBL" id="PTX63132.1"/>
    </source>
</evidence>
<dbReference type="OrthoDB" id="9762853at2"/>
<dbReference type="Proteomes" id="UP000244090">
    <property type="component" value="Unassembled WGS sequence"/>
</dbReference>
<gene>
    <name evidence="2" type="ORF">C8N46_102535</name>
</gene>
<feature type="compositionally biased region" description="Basic and acidic residues" evidence="1">
    <location>
        <begin position="512"/>
        <end position="531"/>
    </location>
</feature>
<organism evidence="2 3">
    <name type="scientific">Kordia periserrulae</name>
    <dbReference type="NCBI Taxonomy" id="701523"/>
    <lineage>
        <taxon>Bacteria</taxon>
        <taxon>Pseudomonadati</taxon>
        <taxon>Bacteroidota</taxon>
        <taxon>Flavobacteriia</taxon>
        <taxon>Flavobacteriales</taxon>
        <taxon>Flavobacteriaceae</taxon>
        <taxon>Kordia</taxon>
    </lineage>
</organism>
<comment type="caution">
    <text evidence="2">The sequence shown here is derived from an EMBL/GenBank/DDBJ whole genome shotgun (WGS) entry which is preliminary data.</text>
</comment>
<dbReference type="AlphaFoldDB" id="A0A2T6C4B2"/>
<accession>A0A2T6C4B2</accession>
<sequence length="1074" mass="122674">MSDCTENTLIKSREGTTQQERYLSMLNPENVQLMGFEVKDWMRFAEEFSKHVQLFDGKDYKNPNGTWEPFHNASAEIKEVIETYTEGDITPQLALFIAFLKLLNKSKERFNDITQRHLDFYYKEVLQLEKNDEKADHAYIIFELAKNANEQFLSDETLVKAGKDSEGNDIHYQLEDEIVINKAKISAIKNTYAYNDESNWHASDIANSADGEGGEAEDGTTSWLPFGDTDRKLAKKGFSLSAPSLLLSEGVRTITIKADFTFVPNDEELSEFITIEHTGEKEWITLPFSAISKAKTLNNALEIVIELTEDDEKIANYDAEIHEGKYNTTHPIIRVLFSQEDTSLATFDTYKLFANAELQQITITTTGEYAENITVKNDLGKIKTDNPFYPFGTQAKKRANFRISSDEWIGKRISNVEVSLDWKDRPDSFQTHYEQYLQQYVNLQPTQTFLEIYNEIKAGTRTGTKLVTGVDGENRFLVDASYIGATKTRTESVADAVIKDAEAEAAREKGLPDLFSDKDKRSSRDRRIFGRRDKRSKKRTEDEMRAMRHQHRDAKEEAKAQARAEAAEAARRAAATNGLGQQMFNGFSTVTFNNFLPANTTYIPRKSDDYVIQLSLQNNFLHDAFPKVYTYHALEKLALPNAAYTPFAENLKVTITTVEKIGTTRNDIQLYHELPFGIDRVNRSNLALMPTPENGGQLYIGIEEAVADQNIQLLCQIEEGSENPDAIETYDKATVTWQYLYNNTWNNLKPSYLLKDQTDDFLRAGLVAFTVPKQYGNNTLFAEDYLWIRATIDKPFDTVSKFTNIHAQAAEVQFVNNDNTLEHLEKGMPAETISKLEDRLATVKKVMQPYASFDGVPKESDLDFYRRVSERLRHKNRAITLWDYEHLVLEEFNYLHKIKCLNHSTSTSFKAPGEVLLVAIPNIIDQNVYDIYKPKLSQTKLNAIENYINKLNTMHVEAKVVSPVYEPVKIMLSARFYEGLDANFYAKKLKDDLAEYLAPWAFDKNQPISFGNALYGSEVIYYIENLEYVDYIKDFKMLHDGDEKDEIIPTDQKSILTSVVPASHTVNAITTVEC</sequence>
<evidence type="ECO:0000313" key="3">
    <source>
        <dbReference type="Proteomes" id="UP000244090"/>
    </source>
</evidence>
<dbReference type="EMBL" id="QBKT01000002">
    <property type="protein sequence ID" value="PTX63132.1"/>
    <property type="molecule type" value="Genomic_DNA"/>
</dbReference>
<reference evidence="2 3" key="1">
    <citation type="submission" date="2018-04" db="EMBL/GenBank/DDBJ databases">
        <title>Genomic Encyclopedia of Archaeal and Bacterial Type Strains, Phase II (KMG-II): from individual species to whole genera.</title>
        <authorList>
            <person name="Goeker M."/>
        </authorList>
    </citation>
    <scope>NUCLEOTIDE SEQUENCE [LARGE SCALE GENOMIC DNA]</scope>
    <source>
        <strain evidence="2 3">DSM 25731</strain>
    </source>
</reference>
<keyword evidence="3" id="KW-1185">Reference proteome</keyword>
<feature type="region of interest" description="Disordered" evidence="1">
    <location>
        <begin position="512"/>
        <end position="561"/>
    </location>
</feature>
<protein>
    <submittedName>
        <fullName evidence="2">Baseplate J-like protein</fullName>
    </submittedName>
</protein>